<evidence type="ECO:0000256" key="2">
    <source>
        <dbReference type="ARBA" id="ARBA00004123"/>
    </source>
</evidence>
<comment type="subcellular location">
    <subcellularLocation>
        <location evidence="2">Nucleus</location>
    </subcellularLocation>
</comment>
<reference evidence="11" key="1">
    <citation type="journal article" date="2018" name="PLoS ONE">
        <title>Chinook salmon (Oncorhynchus tshawytscha) genome and transcriptome.</title>
        <authorList>
            <person name="Christensen K.A."/>
            <person name="Leong J.S."/>
            <person name="Sakhrani D."/>
            <person name="Biagi C.A."/>
            <person name="Minkley D.R."/>
            <person name="Withler R.E."/>
            <person name="Rondeau E.B."/>
            <person name="Koop B.F."/>
            <person name="Devlin R.H."/>
        </authorList>
    </citation>
    <scope>NUCLEOTIDE SEQUENCE [LARGE SCALE GENOMIC DNA]</scope>
</reference>
<evidence type="ECO:0000256" key="6">
    <source>
        <dbReference type="ARBA" id="ARBA00023242"/>
    </source>
</evidence>
<dbReference type="GeneTree" id="ENSGT00940000156283"/>
<dbReference type="InterPro" id="IPR035979">
    <property type="entry name" value="RBD_domain_sf"/>
</dbReference>
<dbReference type="PROSITE" id="PS50102">
    <property type="entry name" value="RRM"/>
    <property type="match status" value="1"/>
</dbReference>
<evidence type="ECO:0000256" key="5">
    <source>
        <dbReference type="ARBA" id="ARBA00023235"/>
    </source>
</evidence>
<evidence type="ECO:0000259" key="9">
    <source>
        <dbReference type="PROSITE" id="PS50102"/>
    </source>
</evidence>
<dbReference type="Proteomes" id="UP000694402">
    <property type="component" value="Unassembled WGS sequence"/>
</dbReference>
<keyword evidence="6" id="KW-0539">Nucleus</keyword>
<dbReference type="InterPro" id="IPR035542">
    <property type="entry name" value="CRIP"/>
</dbReference>
<dbReference type="EC" id="5.2.1.8" evidence="3"/>
<dbReference type="PANTHER" id="PTHR45843">
    <property type="entry name" value="PEPTIDYL-PROLYL CIS-TRANS ISOMERASE-LIKE 4"/>
    <property type="match status" value="1"/>
</dbReference>
<dbReference type="PANTHER" id="PTHR45843:SF1">
    <property type="entry name" value="PEPTIDYL-PROLYL CIS-TRANS ISOMERASE-LIKE 4"/>
    <property type="match status" value="1"/>
</dbReference>
<evidence type="ECO:0000256" key="3">
    <source>
        <dbReference type="ARBA" id="ARBA00013194"/>
    </source>
</evidence>
<accession>A0AAZ3NM03</accession>
<evidence type="ECO:0000256" key="7">
    <source>
        <dbReference type="PROSITE-ProRule" id="PRU00176"/>
    </source>
</evidence>
<dbReference type="GO" id="GO:0003723">
    <property type="term" value="F:RNA binding"/>
    <property type="evidence" value="ECO:0007669"/>
    <property type="project" value="UniProtKB-UniRule"/>
</dbReference>
<reference evidence="10" key="2">
    <citation type="submission" date="2025-08" db="UniProtKB">
        <authorList>
            <consortium name="Ensembl"/>
        </authorList>
    </citation>
    <scope>IDENTIFICATION</scope>
</reference>
<dbReference type="Gene3D" id="3.30.70.330">
    <property type="match status" value="1"/>
</dbReference>
<evidence type="ECO:0000256" key="1">
    <source>
        <dbReference type="ARBA" id="ARBA00000971"/>
    </source>
</evidence>
<dbReference type="AlphaFoldDB" id="A0AAZ3NM03"/>
<proteinExistence type="predicted"/>
<name>A0AAZ3NM03_ONCTS</name>
<organism evidence="10 11">
    <name type="scientific">Oncorhynchus tshawytscha</name>
    <name type="common">Chinook salmon</name>
    <name type="synonym">Salmo tshawytscha</name>
    <dbReference type="NCBI Taxonomy" id="74940"/>
    <lineage>
        <taxon>Eukaryota</taxon>
        <taxon>Metazoa</taxon>
        <taxon>Chordata</taxon>
        <taxon>Craniata</taxon>
        <taxon>Vertebrata</taxon>
        <taxon>Euteleostomi</taxon>
        <taxon>Actinopterygii</taxon>
        <taxon>Neopterygii</taxon>
        <taxon>Teleostei</taxon>
        <taxon>Protacanthopterygii</taxon>
        <taxon>Salmoniformes</taxon>
        <taxon>Salmonidae</taxon>
        <taxon>Salmoninae</taxon>
        <taxon>Oncorhynchus</taxon>
    </lineage>
</organism>
<reference evidence="10" key="3">
    <citation type="submission" date="2025-09" db="UniProtKB">
        <authorList>
            <consortium name="Ensembl"/>
        </authorList>
    </citation>
    <scope>IDENTIFICATION</scope>
</reference>
<dbReference type="Ensembl" id="ENSOTST00005178121.1">
    <property type="protein sequence ID" value="ENSOTSP00005105297.1"/>
    <property type="gene ID" value="ENSOTSG00005061480.1"/>
</dbReference>
<dbReference type="GO" id="GO:0005634">
    <property type="term" value="C:nucleus"/>
    <property type="evidence" value="ECO:0007669"/>
    <property type="project" value="UniProtKB-SubCell"/>
</dbReference>
<dbReference type="Pfam" id="PF00076">
    <property type="entry name" value="RRM_1"/>
    <property type="match status" value="1"/>
</dbReference>
<evidence type="ECO:0000256" key="4">
    <source>
        <dbReference type="ARBA" id="ARBA00023110"/>
    </source>
</evidence>
<keyword evidence="11" id="KW-1185">Reference proteome</keyword>
<feature type="region of interest" description="Disordered" evidence="8">
    <location>
        <begin position="205"/>
        <end position="264"/>
    </location>
</feature>
<protein>
    <recommendedName>
        <fullName evidence="3">peptidylprolyl isomerase</fullName>
        <ecNumber evidence="3">5.2.1.8</ecNumber>
    </recommendedName>
</protein>
<keyword evidence="4" id="KW-0697">Rotamase</keyword>
<dbReference type="SMART" id="SM00360">
    <property type="entry name" value="RRM"/>
    <property type="match status" value="1"/>
</dbReference>
<comment type="catalytic activity">
    <reaction evidence="1">
        <text>[protein]-peptidylproline (omega=180) = [protein]-peptidylproline (omega=0)</text>
        <dbReference type="Rhea" id="RHEA:16237"/>
        <dbReference type="Rhea" id="RHEA-COMP:10747"/>
        <dbReference type="Rhea" id="RHEA-COMP:10748"/>
        <dbReference type="ChEBI" id="CHEBI:83833"/>
        <dbReference type="ChEBI" id="CHEBI:83834"/>
        <dbReference type="EC" id="5.2.1.8"/>
    </reaction>
</comment>
<dbReference type="CDD" id="cd12235">
    <property type="entry name" value="RRM_PPIL4"/>
    <property type="match status" value="1"/>
</dbReference>
<evidence type="ECO:0000313" key="11">
    <source>
        <dbReference type="Proteomes" id="UP000694402"/>
    </source>
</evidence>
<keyword evidence="5" id="KW-0413">Isomerase</keyword>
<keyword evidence="7" id="KW-0694">RNA-binding</keyword>
<dbReference type="SUPFAM" id="SSF54928">
    <property type="entry name" value="RNA-binding domain, RBD"/>
    <property type="match status" value="1"/>
</dbReference>
<dbReference type="InterPro" id="IPR012677">
    <property type="entry name" value="Nucleotide-bd_a/b_plait_sf"/>
</dbReference>
<dbReference type="GO" id="GO:0003755">
    <property type="term" value="F:peptidyl-prolyl cis-trans isomerase activity"/>
    <property type="evidence" value="ECO:0007669"/>
    <property type="project" value="UniProtKB-KW"/>
</dbReference>
<sequence length="264" mass="30852">MFRLAYLFFDVMYCTPFVDLQSQTLFGVQSGRIGAEEVINDTDGKEEVAKTQAILLEMVGNLPDAEVKPPENVLFVCKLNPMTIEEDLEIIFSRFGLSCEIIRDLKSGESLCYAFIEFEKNMFGEGDCEKAFFKMDNVLIDDRLVHVDFSQSVSKIKWKGKGGKYMKDDFKDKVKPKPEFLSNHSQISFSPMLYLQWDREEPRWEKKTDWQHSHSRERDDGDDHHKHSMSHEKHRPEGLDKGHRESSRSHSPKKSKDKERSRHR</sequence>
<gene>
    <name evidence="10" type="primary">PPIL4</name>
</gene>
<evidence type="ECO:0000256" key="8">
    <source>
        <dbReference type="SAM" id="MobiDB-lite"/>
    </source>
</evidence>
<feature type="domain" description="RRM" evidence="9">
    <location>
        <begin position="72"/>
        <end position="152"/>
    </location>
</feature>
<dbReference type="InterPro" id="IPR000504">
    <property type="entry name" value="RRM_dom"/>
</dbReference>
<evidence type="ECO:0000313" key="10">
    <source>
        <dbReference type="Ensembl" id="ENSOTSP00005105297.1"/>
    </source>
</evidence>